<evidence type="ECO:0000313" key="3">
    <source>
        <dbReference type="Proteomes" id="UP000784880"/>
    </source>
</evidence>
<reference evidence="2 3" key="1">
    <citation type="submission" date="2021-06" db="EMBL/GenBank/DDBJ databases">
        <title>Bacillus sp. RD4P76, an endophyte from a halophyte.</title>
        <authorList>
            <person name="Sun J.-Q."/>
        </authorList>
    </citation>
    <scope>NUCLEOTIDE SEQUENCE [LARGE SCALE GENOMIC DNA]</scope>
    <source>
        <strain evidence="2 3">CGMCC 1.15917</strain>
    </source>
</reference>
<dbReference type="PROSITE" id="PS50965">
    <property type="entry name" value="NERD"/>
    <property type="match status" value="1"/>
</dbReference>
<organism evidence="2 3">
    <name type="scientific">Evansella tamaricis</name>
    <dbReference type="NCBI Taxonomy" id="2069301"/>
    <lineage>
        <taxon>Bacteria</taxon>
        <taxon>Bacillati</taxon>
        <taxon>Bacillota</taxon>
        <taxon>Bacilli</taxon>
        <taxon>Bacillales</taxon>
        <taxon>Bacillaceae</taxon>
        <taxon>Evansella</taxon>
    </lineage>
</organism>
<keyword evidence="3" id="KW-1185">Reference proteome</keyword>
<gene>
    <name evidence="2" type="ORF">KS419_03520</name>
</gene>
<evidence type="ECO:0000313" key="2">
    <source>
        <dbReference type="EMBL" id="MBU9710809.1"/>
    </source>
</evidence>
<dbReference type="Pfam" id="PF08378">
    <property type="entry name" value="NERD"/>
    <property type="match status" value="1"/>
</dbReference>
<proteinExistence type="predicted"/>
<dbReference type="InterPro" id="IPR011528">
    <property type="entry name" value="NERD"/>
</dbReference>
<comment type="caution">
    <text evidence="2">The sequence shown here is derived from an EMBL/GenBank/DDBJ whole genome shotgun (WGS) entry which is preliminary data.</text>
</comment>
<name>A0ABS6JAV5_9BACI</name>
<dbReference type="RefSeq" id="WP_217064702.1">
    <property type="nucleotide sequence ID" value="NZ_JAHQCS010000048.1"/>
</dbReference>
<sequence length="322" mass="37853">MIKKKAKKSRKIQKLEVLLSRTPHNLPQRDLLNDILNKELAGYEGELKLEYYLRFLTQDDFLVLNNIRLKDDNGYFQMDAILLTKYFILIMDSKYWTGYITIDSCFKQFIQLNKGRRNVYSDPVLQISLQEKRFKAWLKKMKYPAISIKSLVVFTNRNVVLETPPANYPFLNRLLKAPEILSKIDSLLFTYEMEIYTSKDLNKLSKLLCKYNVPEDPDYLNQFQIPNKSIIKGVKCNNCESFSMKRFNGIWVCPKCNHKSSDAHLEAIRDFSLLYGREITNGQLREFLHLPSRSVAQKILASMRLPSTGQRKYTIYYLPIEK</sequence>
<accession>A0ABS6JAV5</accession>
<dbReference type="EMBL" id="JAHQCS010000048">
    <property type="protein sequence ID" value="MBU9710809.1"/>
    <property type="molecule type" value="Genomic_DNA"/>
</dbReference>
<feature type="domain" description="NERD" evidence="1">
    <location>
        <begin position="41"/>
        <end position="161"/>
    </location>
</feature>
<evidence type="ECO:0000259" key="1">
    <source>
        <dbReference type="PROSITE" id="PS50965"/>
    </source>
</evidence>
<protein>
    <submittedName>
        <fullName evidence="2">NERD domain-containing protein</fullName>
    </submittedName>
</protein>
<dbReference type="Proteomes" id="UP000784880">
    <property type="component" value="Unassembled WGS sequence"/>
</dbReference>